<dbReference type="GO" id="GO:0003700">
    <property type="term" value="F:DNA-binding transcription factor activity"/>
    <property type="evidence" value="ECO:0007669"/>
    <property type="project" value="InterPro"/>
</dbReference>
<dbReference type="SUPFAM" id="SSF57959">
    <property type="entry name" value="Leucine zipper domain"/>
    <property type="match status" value="1"/>
</dbReference>
<dbReference type="Proteomes" id="UP000593576">
    <property type="component" value="Unassembled WGS sequence"/>
</dbReference>
<gene>
    <name evidence="10" type="ORF">Goshw_002141</name>
</gene>
<dbReference type="PANTHER" id="PTHR47416">
    <property type="entry name" value="BASIC-LEUCINE ZIPPER TRANSCRIPTION FACTOR F-RELATED"/>
    <property type="match status" value="1"/>
</dbReference>
<evidence type="ECO:0000256" key="4">
    <source>
        <dbReference type="ARBA" id="ARBA00023015"/>
    </source>
</evidence>
<dbReference type="GO" id="GO:0005789">
    <property type="term" value="C:endoplasmic reticulum membrane"/>
    <property type="evidence" value="ECO:0007669"/>
    <property type="project" value="UniProtKB-SubCell"/>
</dbReference>
<keyword evidence="6" id="KW-0804">Transcription</keyword>
<dbReference type="InterPro" id="IPR046347">
    <property type="entry name" value="bZIP_sf"/>
</dbReference>
<evidence type="ECO:0000259" key="9">
    <source>
        <dbReference type="Pfam" id="PF07716"/>
    </source>
</evidence>
<dbReference type="AlphaFoldDB" id="A0A7J9N0D6"/>
<dbReference type="EMBL" id="JABFAF010265931">
    <property type="protein sequence ID" value="MBA0876742.1"/>
    <property type="molecule type" value="Genomic_DNA"/>
</dbReference>
<dbReference type="InterPro" id="IPR004827">
    <property type="entry name" value="bZIP"/>
</dbReference>
<organism evidence="10 11">
    <name type="scientific">Gossypium schwendimanii</name>
    <name type="common">Cotton</name>
    <dbReference type="NCBI Taxonomy" id="34291"/>
    <lineage>
        <taxon>Eukaryota</taxon>
        <taxon>Viridiplantae</taxon>
        <taxon>Streptophyta</taxon>
        <taxon>Embryophyta</taxon>
        <taxon>Tracheophyta</taxon>
        <taxon>Spermatophyta</taxon>
        <taxon>Magnoliopsida</taxon>
        <taxon>eudicotyledons</taxon>
        <taxon>Gunneridae</taxon>
        <taxon>Pentapetalae</taxon>
        <taxon>rosids</taxon>
        <taxon>malvids</taxon>
        <taxon>Malvales</taxon>
        <taxon>Malvaceae</taxon>
        <taxon>Malvoideae</taxon>
        <taxon>Gossypium</taxon>
    </lineage>
</organism>
<evidence type="ECO:0000256" key="1">
    <source>
        <dbReference type="ARBA" id="ARBA00004123"/>
    </source>
</evidence>
<feature type="region of interest" description="Disordered" evidence="8">
    <location>
        <begin position="21"/>
        <end position="43"/>
    </location>
</feature>
<comment type="similarity">
    <text evidence="3">Belongs to the bZIP family.</text>
</comment>
<feature type="non-terminal residue" evidence="10">
    <location>
        <position position="1"/>
    </location>
</feature>
<dbReference type="OrthoDB" id="996088at2759"/>
<keyword evidence="7" id="KW-0539">Nucleus</keyword>
<name>A0A7J9N0D6_GOSSC</name>
<evidence type="ECO:0000256" key="8">
    <source>
        <dbReference type="SAM" id="MobiDB-lite"/>
    </source>
</evidence>
<evidence type="ECO:0000256" key="6">
    <source>
        <dbReference type="ARBA" id="ARBA00023163"/>
    </source>
</evidence>
<dbReference type="GO" id="GO:0003677">
    <property type="term" value="F:DNA binding"/>
    <property type="evidence" value="ECO:0007669"/>
    <property type="project" value="UniProtKB-KW"/>
</dbReference>
<evidence type="ECO:0000313" key="10">
    <source>
        <dbReference type="EMBL" id="MBA0876742.1"/>
    </source>
</evidence>
<reference evidence="10 11" key="1">
    <citation type="journal article" date="2019" name="Genome Biol. Evol.">
        <title>Insights into the evolution of the New World diploid cottons (Gossypium, subgenus Houzingenia) based on genome sequencing.</title>
        <authorList>
            <person name="Grover C.E."/>
            <person name="Arick M.A. 2nd"/>
            <person name="Thrash A."/>
            <person name="Conover J.L."/>
            <person name="Sanders W.S."/>
            <person name="Peterson D.G."/>
            <person name="Frelichowski J.E."/>
            <person name="Scheffler J.A."/>
            <person name="Scheffler B.E."/>
            <person name="Wendel J.F."/>
        </authorList>
    </citation>
    <scope>NUCLEOTIDE SEQUENCE [LARGE SCALE GENOMIC DNA]</scope>
    <source>
        <strain evidence="10">1</strain>
        <tissue evidence="10">Leaf</tissue>
    </source>
</reference>
<evidence type="ECO:0000256" key="7">
    <source>
        <dbReference type="ARBA" id="ARBA00023242"/>
    </source>
</evidence>
<sequence>MEEINWDTLLLEVDLPDLGDILDNEPENVTKPPPQPCSTKNLDEQSAVSSWIGEIKKVLMEDDNFDHMVETQPVPDDDFLAELLVTSLQLRNIDAVVRSRERKKMHVKDLEMKNRYLEGECKRLSH</sequence>
<evidence type="ECO:0000256" key="5">
    <source>
        <dbReference type="ARBA" id="ARBA00023125"/>
    </source>
</evidence>
<keyword evidence="5" id="KW-0238">DNA-binding</keyword>
<feature type="domain" description="BZIP" evidence="9">
    <location>
        <begin position="91"/>
        <end position="124"/>
    </location>
</feature>
<comment type="caution">
    <text evidence="10">The sequence shown here is derived from an EMBL/GenBank/DDBJ whole genome shotgun (WGS) entry which is preliminary data.</text>
</comment>
<keyword evidence="11" id="KW-1185">Reference proteome</keyword>
<protein>
    <recommendedName>
        <fullName evidence="9">BZIP domain-containing protein</fullName>
    </recommendedName>
</protein>
<dbReference type="PANTHER" id="PTHR47416:SF8">
    <property type="entry name" value="BASIC-LEUCINE ZIPPER TRANSCRIPTION FACTOR E-RELATED"/>
    <property type="match status" value="1"/>
</dbReference>
<evidence type="ECO:0000256" key="3">
    <source>
        <dbReference type="ARBA" id="ARBA00007163"/>
    </source>
</evidence>
<evidence type="ECO:0000256" key="2">
    <source>
        <dbReference type="ARBA" id="ARBA00004389"/>
    </source>
</evidence>
<keyword evidence="4" id="KW-0805">Transcription regulation</keyword>
<proteinExistence type="inferred from homology"/>
<comment type="subcellular location">
    <subcellularLocation>
        <location evidence="2">Endoplasmic reticulum membrane</location>
        <topology evidence="2">Single-pass membrane protein</topology>
    </subcellularLocation>
    <subcellularLocation>
        <location evidence="1">Nucleus</location>
    </subcellularLocation>
</comment>
<evidence type="ECO:0000313" key="11">
    <source>
        <dbReference type="Proteomes" id="UP000593576"/>
    </source>
</evidence>
<dbReference type="GO" id="GO:0005634">
    <property type="term" value="C:nucleus"/>
    <property type="evidence" value="ECO:0007669"/>
    <property type="project" value="UniProtKB-SubCell"/>
</dbReference>
<accession>A0A7J9N0D6</accession>
<dbReference type="Pfam" id="PF07716">
    <property type="entry name" value="bZIP_2"/>
    <property type="match status" value="1"/>
</dbReference>